<dbReference type="AlphaFoldDB" id="A0A5B6WK21"/>
<reference evidence="4" key="1">
    <citation type="journal article" date="2019" name="Plant Biotechnol. J.">
        <title>Genome sequencing of the Australian wild diploid species Gossypium australe highlights disease resistance and delayed gland morphogenesis.</title>
        <authorList>
            <person name="Cai Y."/>
            <person name="Cai X."/>
            <person name="Wang Q."/>
            <person name="Wang P."/>
            <person name="Zhang Y."/>
            <person name="Cai C."/>
            <person name="Xu Y."/>
            <person name="Wang K."/>
            <person name="Zhou Z."/>
            <person name="Wang C."/>
            <person name="Geng S."/>
            <person name="Li B."/>
            <person name="Dong Q."/>
            <person name="Hou Y."/>
            <person name="Wang H."/>
            <person name="Ai P."/>
            <person name="Liu Z."/>
            <person name="Yi F."/>
            <person name="Sun M."/>
            <person name="An G."/>
            <person name="Cheng J."/>
            <person name="Zhang Y."/>
            <person name="Shi Q."/>
            <person name="Xie Y."/>
            <person name="Shi X."/>
            <person name="Chang Y."/>
            <person name="Huang F."/>
            <person name="Chen Y."/>
            <person name="Hong S."/>
            <person name="Mi L."/>
            <person name="Sun Q."/>
            <person name="Zhang L."/>
            <person name="Zhou B."/>
            <person name="Peng R."/>
            <person name="Zhang X."/>
            <person name="Liu F."/>
        </authorList>
    </citation>
    <scope>NUCLEOTIDE SEQUENCE [LARGE SCALE GENOMIC DNA]</scope>
    <source>
        <strain evidence="4">cv. PA1801</strain>
    </source>
</reference>
<keyword evidence="4" id="KW-1185">Reference proteome</keyword>
<dbReference type="Pfam" id="PF17919">
    <property type="entry name" value="RT_RNaseH_2"/>
    <property type="match status" value="1"/>
</dbReference>
<accession>A0A5B6WK21</accession>
<gene>
    <name evidence="3" type="ORF">EPI10_021812</name>
</gene>
<evidence type="ECO:0000259" key="1">
    <source>
        <dbReference type="Pfam" id="PF00078"/>
    </source>
</evidence>
<dbReference type="InterPro" id="IPR043502">
    <property type="entry name" value="DNA/RNA_pol_sf"/>
</dbReference>
<protein>
    <submittedName>
        <fullName evidence="3">Transposon Ty3-I Gag-Pol polyprotein</fullName>
    </submittedName>
</protein>
<dbReference type="CDD" id="cd01647">
    <property type="entry name" value="RT_LTR"/>
    <property type="match status" value="1"/>
</dbReference>
<evidence type="ECO:0000313" key="4">
    <source>
        <dbReference type="Proteomes" id="UP000325315"/>
    </source>
</evidence>
<dbReference type="OrthoDB" id="986919at2759"/>
<comment type="caution">
    <text evidence="3">The sequence shown here is derived from an EMBL/GenBank/DDBJ whole genome shotgun (WGS) entry which is preliminary data.</text>
</comment>
<evidence type="ECO:0000313" key="3">
    <source>
        <dbReference type="EMBL" id="KAA3481445.1"/>
    </source>
</evidence>
<dbReference type="PANTHER" id="PTHR24559">
    <property type="entry name" value="TRANSPOSON TY3-I GAG-POL POLYPROTEIN"/>
    <property type="match status" value="1"/>
</dbReference>
<dbReference type="InterPro" id="IPR000477">
    <property type="entry name" value="RT_dom"/>
</dbReference>
<feature type="domain" description="Reverse transcriptase" evidence="1">
    <location>
        <begin position="21"/>
        <end position="140"/>
    </location>
</feature>
<dbReference type="Gene3D" id="3.10.10.10">
    <property type="entry name" value="HIV Type 1 Reverse Transcriptase, subunit A, domain 1"/>
    <property type="match status" value="1"/>
</dbReference>
<sequence>MTEFLTLGSSCVICEKERRNYENLNKVTIKKKYPLPRIDDLFDQLRRATVFSKIDLRVKESDVLKTDFRTRYEHYEFLVMPLRLTNAPAVFMVMMNRIFRPYLDRFVVVFIDDILIYSCNETQYAEHLKILNAKFSKCEFWLREAGFLGHIVLAAGILVDPSKSLLFWSRSLREMCLKSIKDVRFEWLEKCQQSFEQLKVLLTEAPVLVQPELGKDFIVNSDASLNGLGCVLMQEGSVIAYASRQLKSHEKNYPTHDL</sequence>
<feature type="domain" description="Reverse transcriptase/retrotransposon-derived protein RNase H-like" evidence="2">
    <location>
        <begin position="187"/>
        <end position="257"/>
    </location>
</feature>
<evidence type="ECO:0000259" key="2">
    <source>
        <dbReference type="Pfam" id="PF17919"/>
    </source>
</evidence>
<dbReference type="InterPro" id="IPR043128">
    <property type="entry name" value="Rev_trsase/Diguanyl_cyclase"/>
</dbReference>
<dbReference type="EMBL" id="SMMG02000003">
    <property type="protein sequence ID" value="KAA3481445.1"/>
    <property type="molecule type" value="Genomic_DNA"/>
</dbReference>
<dbReference type="SUPFAM" id="SSF56672">
    <property type="entry name" value="DNA/RNA polymerases"/>
    <property type="match status" value="1"/>
</dbReference>
<proteinExistence type="predicted"/>
<name>A0A5B6WK21_9ROSI</name>
<dbReference type="InterPro" id="IPR053134">
    <property type="entry name" value="RNA-dir_DNA_polymerase"/>
</dbReference>
<dbReference type="Gene3D" id="3.30.70.270">
    <property type="match status" value="1"/>
</dbReference>
<dbReference type="PANTHER" id="PTHR24559:SF444">
    <property type="entry name" value="REVERSE TRANSCRIPTASE DOMAIN-CONTAINING PROTEIN"/>
    <property type="match status" value="1"/>
</dbReference>
<dbReference type="Proteomes" id="UP000325315">
    <property type="component" value="Unassembled WGS sequence"/>
</dbReference>
<organism evidence="3 4">
    <name type="scientific">Gossypium australe</name>
    <dbReference type="NCBI Taxonomy" id="47621"/>
    <lineage>
        <taxon>Eukaryota</taxon>
        <taxon>Viridiplantae</taxon>
        <taxon>Streptophyta</taxon>
        <taxon>Embryophyta</taxon>
        <taxon>Tracheophyta</taxon>
        <taxon>Spermatophyta</taxon>
        <taxon>Magnoliopsida</taxon>
        <taxon>eudicotyledons</taxon>
        <taxon>Gunneridae</taxon>
        <taxon>Pentapetalae</taxon>
        <taxon>rosids</taxon>
        <taxon>malvids</taxon>
        <taxon>Malvales</taxon>
        <taxon>Malvaceae</taxon>
        <taxon>Malvoideae</taxon>
        <taxon>Gossypium</taxon>
    </lineage>
</organism>
<dbReference type="InterPro" id="IPR041577">
    <property type="entry name" value="RT_RNaseH_2"/>
</dbReference>
<dbReference type="Pfam" id="PF00078">
    <property type="entry name" value="RVT_1"/>
    <property type="match status" value="1"/>
</dbReference>